<keyword evidence="2" id="KW-1003">Cell membrane</keyword>
<gene>
    <name evidence="7" type="ORF">METZ01_LOCUS480351</name>
</gene>
<proteinExistence type="predicted"/>
<reference evidence="7" key="1">
    <citation type="submission" date="2018-05" db="EMBL/GenBank/DDBJ databases">
        <authorList>
            <person name="Lanie J.A."/>
            <person name="Ng W.-L."/>
            <person name="Kazmierczak K.M."/>
            <person name="Andrzejewski T.M."/>
            <person name="Davidsen T.M."/>
            <person name="Wayne K.J."/>
            <person name="Tettelin H."/>
            <person name="Glass J.I."/>
            <person name="Rusch D."/>
            <person name="Podicherti R."/>
            <person name="Tsui H.-C.T."/>
            <person name="Winkler M.E."/>
        </authorList>
    </citation>
    <scope>NUCLEOTIDE SEQUENCE</scope>
</reference>
<evidence type="ECO:0000256" key="5">
    <source>
        <dbReference type="ARBA" id="ARBA00023136"/>
    </source>
</evidence>
<feature type="transmembrane region" description="Helical" evidence="6">
    <location>
        <begin position="117"/>
        <end position="134"/>
    </location>
</feature>
<dbReference type="InterPro" id="IPR001851">
    <property type="entry name" value="ABC_transp_permease"/>
</dbReference>
<dbReference type="GO" id="GO:0015658">
    <property type="term" value="F:branched-chain amino acid transmembrane transporter activity"/>
    <property type="evidence" value="ECO:0007669"/>
    <property type="project" value="InterPro"/>
</dbReference>
<feature type="non-terminal residue" evidence="7">
    <location>
        <position position="1"/>
    </location>
</feature>
<dbReference type="Pfam" id="PF02653">
    <property type="entry name" value="BPD_transp_2"/>
    <property type="match status" value="1"/>
</dbReference>
<feature type="transmembrane region" description="Helical" evidence="6">
    <location>
        <begin position="38"/>
        <end position="57"/>
    </location>
</feature>
<dbReference type="PANTHER" id="PTHR30482">
    <property type="entry name" value="HIGH-AFFINITY BRANCHED-CHAIN AMINO ACID TRANSPORT SYSTEM PERMEASE"/>
    <property type="match status" value="1"/>
</dbReference>
<evidence type="ECO:0008006" key="8">
    <source>
        <dbReference type="Google" id="ProtNLM"/>
    </source>
</evidence>
<feature type="transmembrane region" description="Helical" evidence="6">
    <location>
        <begin position="14"/>
        <end position="32"/>
    </location>
</feature>
<feature type="transmembrane region" description="Helical" evidence="6">
    <location>
        <begin position="166"/>
        <end position="187"/>
    </location>
</feature>
<keyword evidence="5 6" id="KW-0472">Membrane</keyword>
<evidence type="ECO:0000313" key="7">
    <source>
        <dbReference type="EMBL" id="SVE27497.1"/>
    </source>
</evidence>
<evidence type="ECO:0000256" key="2">
    <source>
        <dbReference type="ARBA" id="ARBA00022475"/>
    </source>
</evidence>
<dbReference type="EMBL" id="UINC01206049">
    <property type="protein sequence ID" value="SVE27497.1"/>
    <property type="molecule type" value="Genomic_DNA"/>
</dbReference>
<evidence type="ECO:0000256" key="4">
    <source>
        <dbReference type="ARBA" id="ARBA00022989"/>
    </source>
</evidence>
<organism evidence="7">
    <name type="scientific">marine metagenome</name>
    <dbReference type="NCBI Taxonomy" id="408172"/>
    <lineage>
        <taxon>unclassified sequences</taxon>
        <taxon>metagenomes</taxon>
        <taxon>ecological metagenomes</taxon>
    </lineage>
</organism>
<name>A0A383C523_9ZZZZ</name>
<protein>
    <recommendedName>
        <fullName evidence="8">Branched-chain amino acid ABC transporter permease</fullName>
    </recommendedName>
</protein>
<dbReference type="AlphaFoldDB" id="A0A383C523"/>
<dbReference type="CDD" id="cd06581">
    <property type="entry name" value="TM_PBP1_LivM_like"/>
    <property type="match status" value="1"/>
</dbReference>
<keyword evidence="4 6" id="KW-1133">Transmembrane helix</keyword>
<feature type="transmembrane region" description="Helical" evidence="6">
    <location>
        <begin position="90"/>
        <end position="110"/>
    </location>
</feature>
<comment type="subcellular location">
    <subcellularLocation>
        <location evidence="1">Cell membrane</location>
        <topology evidence="1">Multi-pass membrane protein</topology>
    </subcellularLocation>
</comment>
<dbReference type="GO" id="GO:0005886">
    <property type="term" value="C:plasma membrane"/>
    <property type="evidence" value="ECO:0007669"/>
    <property type="project" value="UniProtKB-SubCell"/>
</dbReference>
<sequence length="242" mass="26307">EGKKNMNTSFWDKTVWGLTIGFAVLLVLGFIVPDWFVAILTLSLARGSVALGLLVLWRCGLISFGHALFYGFGAYTVALIVKYLGITDAFFTICCGVIVAGLFAYILGFLLRQYRGIYFALLNLAFSMILYGVLAKIEELGSTDGISLETTTYLWFAPEAGAANKATLFVFAAILTWIVAIVVHLYLRSTLGNMTTAVRENEIRLEYLGYSAERAIHVKYTISGLVGGFGGAIAALTVGHVD</sequence>
<feature type="non-terminal residue" evidence="7">
    <location>
        <position position="242"/>
    </location>
</feature>
<evidence type="ECO:0000256" key="3">
    <source>
        <dbReference type="ARBA" id="ARBA00022692"/>
    </source>
</evidence>
<dbReference type="InterPro" id="IPR043428">
    <property type="entry name" value="LivM-like"/>
</dbReference>
<feature type="transmembrane region" description="Helical" evidence="6">
    <location>
        <begin position="64"/>
        <end position="84"/>
    </location>
</feature>
<accession>A0A383C523</accession>
<dbReference type="PANTHER" id="PTHR30482:SF4">
    <property type="entry name" value="SLR1201 PROTEIN"/>
    <property type="match status" value="1"/>
</dbReference>
<evidence type="ECO:0000256" key="1">
    <source>
        <dbReference type="ARBA" id="ARBA00004651"/>
    </source>
</evidence>
<evidence type="ECO:0000256" key="6">
    <source>
        <dbReference type="SAM" id="Phobius"/>
    </source>
</evidence>
<keyword evidence="3 6" id="KW-0812">Transmembrane</keyword>